<evidence type="ECO:0000256" key="4">
    <source>
        <dbReference type="ARBA" id="ARBA00022989"/>
    </source>
</evidence>
<evidence type="ECO:0000256" key="3">
    <source>
        <dbReference type="ARBA" id="ARBA00022692"/>
    </source>
</evidence>
<keyword evidence="5 6" id="KW-0472">Membrane</keyword>
<sequence>MAVFQWGWAGELLGIEGGPINPFVPMMLFAVVFGLSMDYEVFMLSRIREEYVRTGDATTSVADGLASTARVITAAAAIMVVVFASFMLEDIREIRLFGLGLALAVLLDATLVRMVVVPATMELLGARNWWLPGWLDRLLPHLEMEPQASPAGRWR</sequence>
<evidence type="ECO:0000256" key="1">
    <source>
        <dbReference type="ARBA" id="ARBA00004651"/>
    </source>
</evidence>
<evidence type="ECO:0000313" key="8">
    <source>
        <dbReference type="EMBL" id="CAA9217588.1"/>
    </source>
</evidence>
<dbReference type="PANTHER" id="PTHR33406">
    <property type="entry name" value="MEMBRANE PROTEIN MJ1562-RELATED"/>
    <property type="match status" value="1"/>
</dbReference>
<evidence type="ECO:0000256" key="5">
    <source>
        <dbReference type="ARBA" id="ARBA00023136"/>
    </source>
</evidence>
<name>A0A6J4HA24_9ACTN</name>
<dbReference type="EMBL" id="CADCTF010000020">
    <property type="protein sequence ID" value="CAA9217588.1"/>
    <property type="molecule type" value="Genomic_DNA"/>
</dbReference>
<evidence type="ECO:0000256" key="6">
    <source>
        <dbReference type="SAM" id="Phobius"/>
    </source>
</evidence>
<dbReference type="InterPro" id="IPR004869">
    <property type="entry name" value="MMPL_dom"/>
</dbReference>
<dbReference type="Pfam" id="PF03176">
    <property type="entry name" value="MMPL"/>
    <property type="match status" value="1"/>
</dbReference>
<gene>
    <name evidence="8" type="ORF">AVDCRST_MAG50-300</name>
</gene>
<keyword evidence="2" id="KW-1003">Cell membrane</keyword>
<proteinExistence type="predicted"/>
<evidence type="ECO:0000259" key="7">
    <source>
        <dbReference type="Pfam" id="PF03176"/>
    </source>
</evidence>
<dbReference type="InterPro" id="IPR050545">
    <property type="entry name" value="Mycobact_MmpL"/>
</dbReference>
<dbReference type="AlphaFoldDB" id="A0A6J4HA24"/>
<dbReference type="GO" id="GO:0005886">
    <property type="term" value="C:plasma membrane"/>
    <property type="evidence" value="ECO:0007669"/>
    <property type="project" value="UniProtKB-SubCell"/>
</dbReference>
<comment type="subcellular location">
    <subcellularLocation>
        <location evidence="1">Cell membrane</location>
        <topology evidence="1">Multi-pass membrane protein</topology>
    </subcellularLocation>
</comment>
<feature type="transmembrane region" description="Helical" evidence="6">
    <location>
        <begin position="65"/>
        <end position="88"/>
    </location>
</feature>
<dbReference type="PANTHER" id="PTHR33406:SF13">
    <property type="entry name" value="MEMBRANE PROTEIN YDFJ"/>
    <property type="match status" value="1"/>
</dbReference>
<accession>A0A6J4HA24</accession>
<evidence type="ECO:0000256" key="2">
    <source>
        <dbReference type="ARBA" id="ARBA00022475"/>
    </source>
</evidence>
<dbReference type="SUPFAM" id="SSF82866">
    <property type="entry name" value="Multidrug efflux transporter AcrB transmembrane domain"/>
    <property type="match status" value="1"/>
</dbReference>
<protein>
    <submittedName>
        <fullName evidence="8">Integral membrane protein</fullName>
    </submittedName>
</protein>
<keyword evidence="3 6" id="KW-0812">Transmembrane</keyword>
<organism evidence="8">
    <name type="scientific">uncultured Acidimicrobiales bacterium</name>
    <dbReference type="NCBI Taxonomy" id="310071"/>
    <lineage>
        <taxon>Bacteria</taxon>
        <taxon>Bacillati</taxon>
        <taxon>Actinomycetota</taxon>
        <taxon>Acidimicrobiia</taxon>
        <taxon>Acidimicrobiales</taxon>
        <taxon>environmental samples</taxon>
    </lineage>
</organism>
<dbReference type="Gene3D" id="1.20.1640.10">
    <property type="entry name" value="Multidrug efflux transporter AcrB transmembrane domain"/>
    <property type="match status" value="1"/>
</dbReference>
<feature type="domain" description="Membrane transport protein MMPL" evidence="7">
    <location>
        <begin position="14"/>
        <end position="130"/>
    </location>
</feature>
<feature type="transmembrane region" description="Helical" evidence="6">
    <location>
        <begin position="23"/>
        <end position="44"/>
    </location>
</feature>
<reference evidence="8" key="1">
    <citation type="submission" date="2020-02" db="EMBL/GenBank/DDBJ databases">
        <authorList>
            <person name="Meier V. D."/>
        </authorList>
    </citation>
    <scope>NUCLEOTIDE SEQUENCE</scope>
    <source>
        <strain evidence="8">AVDCRST_MAG50</strain>
    </source>
</reference>
<keyword evidence="4 6" id="KW-1133">Transmembrane helix</keyword>
<feature type="transmembrane region" description="Helical" evidence="6">
    <location>
        <begin position="94"/>
        <end position="116"/>
    </location>
</feature>